<evidence type="ECO:0000313" key="5">
    <source>
        <dbReference type="EMBL" id="MYN10775.1"/>
    </source>
</evidence>
<accession>A0A7X4HIH5</accession>
<dbReference type="InterPro" id="IPR000595">
    <property type="entry name" value="cNMP-bd_dom"/>
</dbReference>
<keyword evidence="1" id="KW-0805">Transcription regulation</keyword>
<evidence type="ECO:0000256" key="1">
    <source>
        <dbReference type="ARBA" id="ARBA00023015"/>
    </source>
</evidence>
<dbReference type="CDD" id="cd00092">
    <property type="entry name" value="HTH_CRP"/>
    <property type="match status" value="1"/>
</dbReference>
<organism evidence="5 6">
    <name type="scientific">Pseudoduganella aquatica</name>
    <dbReference type="NCBI Taxonomy" id="2660641"/>
    <lineage>
        <taxon>Bacteria</taxon>
        <taxon>Pseudomonadati</taxon>
        <taxon>Pseudomonadota</taxon>
        <taxon>Betaproteobacteria</taxon>
        <taxon>Burkholderiales</taxon>
        <taxon>Oxalobacteraceae</taxon>
        <taxon>Telluria group</taxon>
        <taxon>Pseudoduganella</taxon>
    </lineage>
</organism>
<keyword evidence="6" id="KW-1185">Reference proteome</keyword>
<dbReference type="GO" id="GO:0003677">
    <property type="term" value="F:DNA binding"/>
    <property type="evidence" value="ECO:0007669"/>
    <property type="project" value="UniProtKB-KW"/>
</dbReference>
<gene>
    <name evidence="5" type="ORF">GTP77_25990</name>
</gene>
<dbReference type="PANTHER" id="PTHR24567:SF75">
    <property type="entry name" value="FUMARATE AND NITRATE REDUCTION REGULATORY PROTEIN"/>
    <property type="match status" value="1"/>
</dbReference>
<dbReference type="PANTHER" id="PTHR24567">
    <property type="entry name" value="CRP FAMILY TRANSCRIPTIONAL REGULATORY PROTEIN"/>
    <property type="match status" value="1"/>
</dbReference>
<name>A0A7X4HIH5_9BURK</name>
<comment type="caution">
    <text evidence="5">The sequence shown here is derived from an EMBL/GenBank/DDBJ whole genome shotgun (WGS) entry which is preliminary data.</text>
</comment>
<evidence type="ECO:0000313" key="6">
    <source>
        <dbReference type="Proteomes" id="UP000450676"/>
    </source>
</evidence>
<dbReference type="AlphaFoldDB" id="A0A7X4HIH5"/>
<dbReference type="GO" id="GO:0005829">
    <property type="term" value="C:cytosol"/>
    <property type="evidence" value="ECO:0007669"/>
    <property type="project" value="TreeGrafter"/>
</dbReference>
<sequence>MLSSPYPTSGPGPAAARPLLSTMQQDASFGELCALLGIQHQIADLSDEHRLPRLRVRNCQRIHLAGQTCDRIFVVNSGILKTSSYVYDKEQVMGFPMRGDLLGIDGLLNRSYHQELVALTNATLIEIPLDTLARLGRTHGEFASAILGVMSHKLARDHALLSMRAGLNTQARMAHFLLDTAARYAAAGYSGSSFNLVMQRAEIGNYLGMAMETVSRTLSELQALEMISINGRTILILDPVALRAMRRSPRRRRLQDGAKRA</sequence>
<dbReference type="InterPro" id="IPR050397">
    <property type="entry name" value="Env_Response_Regulators"/>
</dbReference>
<dbReference type="GO" id="GO:0003700">
    <property type="term" value="F:DNA-binding transcription factor activity"/>
    <property type="evidence" value="ECO:0007669"/>
    <property type="project" value="TreeGrafter"/>
</dbReference>
<protein>
    <submittedName>
        <fullName evidence="5">Helix-turn-helix domain-containing protein</fullName>
    </submittedName>
</protein>
<dbReference type="Proteomes" id="UP000450676">
    <property type="component" value="Unassembled WGS sequence"/>
</dbReference>
<dbReference type="Pfam" id="PF00027">
    <property type="entry name" value="cNMP_binding"/>
    <property type="match status" value="1"/>
</dbReference>
<dbReference type="Gene3D" id="1.10.10.10">
    <property type="entry name" value="Winged helix-like DNA-binding domain superfamily/Winged helix DNA-binding domain"/>
    <property type="match status" value="1"/>
</dbReference>
<reference evidence="5 6" key="1">
    <citation type="submission" date="2019-12" db="EMBL/GenBank/DDBJ databases">
        <title>Novel species isolated from a subtropical stream in China.</title>
        <authorList>
            <person name="Lu H."/>
        </authorList>
    </citation>
    <scope>NUCLEOTIDE SEQUENCE [LARGE SCALE GENOMIC DNA]</scope>
    <source>
        <strain evidence="5 6">FT127W</strain>
    </source>
</reference>
<evidence type="ECO:0000256" key="3">
    <source>
        <dbReference type="ARBA" id="ARBA00023163"/>
    </source>
</evidence>
<proteinExistence type="predicted"/>
<dbReference type="PROSITE" id="PS51063">
    <property type="entry name" value="HTH_CRP_2"/>
    <property type="match status" value="1"/>
</dbReference>
<dbReference type="FunFam" id="1.10.10.10:FF:000028">
    <property type="entry name" value="Fumarate/nitrate reduction transcriptional regulator Fnr"/>
    <property type="match status" value="1"/>
</dbReference>
<feature type="domain" description="HTH crp-type" evidence="4">
    <location>
        <begin position="167"/>
        <end position="240"/>
    </location>
</feature>
<dbReference type="SUPFAM" id="SSF46785">
    <property type="entry name" value="Winged helix' DNA-binding domain"/>
    <property type="match status" value="1"/>
</dbReference>
<dbReference type="Gene3D" id="2.60.120.10">
    <property type="entry name" value="Jelly Rolls"/>
    <property type="match status" value="1"/>
</dbReference>
<evidence type="ECO:0000259" key="4">
    <source>
        <dbReference type="PROSITE" id="PS51063"/>
    </source>
</evidence>
<dbReference type="InterPro" id="IPR012318">
    <property type="entry name" value="HTH_CRP"/>
</dbReference>
<dbReference type="InterPro" id="IPR036390">
    <property type="entry name" value="WH_DNA-bd_sf"/>
</dbReference>
<dbReference type="PRINTS" id="PR00034">
    <property type="entry name" value="HTHCRP"/>
</dbReference>
<dbReference type="InterPro" id="IPR018490">
    <property type="entry name" value="cNMP-bd_dom_sf"/>
</dbReference>
<dbReference type="EMBL" id="WWCU01000045">
    <property type="protein sequence ID" value="MYN10775.1"/>
    <property type="molecule type" value="Genomic_DNA"/>
</dbReference>
<evidence type="ECO:0000256" key="2">
    <source>
        <dbReference type="ARBA" id="ARBA00023125"/>
    </source>
</evidence>
<dbReference type="SMART" id="SM00419">
    <property type="entry name" value="HTH_CRP"/>
    <property type="match status" value="1"/>
</dbReference>
<keyword evidence="2" id="KW-0238">DNA-binding</keyword>
<dbReference type="SUPFAM" id="SSF51206">
    <property type="entry name" value="cAMP-binding domain-like"/>
    <property type="match status" value="1"/>
</dbReference>
<keyword evidence="3" id="KW-0804">Transcription</keyword>
<dbReference type="CDD" id="cd00038">
    <property type="entry name" value="CAP_ED"/>
    <property type="match status" value="1"/>
</dbReference>
<dbReference type="Pfam" id="PF13545">
    <property type="entry name" value="HTH_Crp_2"/>
    <property type="match status" value="1"/>
</dbReference>
<dbReference type="InterPro" id="IPR036388">
    <property type="entry name" value="WH-like_DNA-bd_sf"/>
</dbReference>
<dbReference type="RefSeq" id="WP_161075058.1">
    <property type="nucleotide sequence ID" value="NZ_CP086370.1"/>
</dbReference>
<dbReference type="InterPro" id="IPR014710">
    <property type="entry name" value="RmlC-like_jellyroll"/>
</dbReference>